<organism evidence="3 4">
    <name type="scientific">Actinocatenispora thailandica</name>
    <dbReference type="NCBI Taxonomy" id="227318"/>
    <lineage>
        <taxon>Bacteria</taxon>
        <taxon>Bacillati</taxon>
        <taxon>Actinomycetota</taxon>
        <taxon>Actinomycetes</taxon>
        <taxon>Micromonosporales</taxon>
        <taxon>Micromonosporaceae</taxon>
        <taxon>Actinocatenispora</taxon>
    </lineage>
</organism>
<feature type="compositionally biased region" description="Pro residues" evidence="1">
    <location>
        <begin position="25"/>
        <end position="92"/>
    </location>
</feature>
<evidence type="ECO:0000256" key="1">
    <source>
        <dbReference type="SAM" id="MobiDB-lite"/>
    </source>
</evidence>
<proteinExistence type="predicted"/>
<feature type="compositionally biased region" description="Pro residues" evidence="1">
    <location>
        <begin position="114"/>
        <end position="128"/>
    </location>
</feature>
<protein>
    <submittedName>
        <fullName evidence="3">Uncharacterized protein</fullName>
    </submittedName>
</protein>
<feature type="transmembrane region" description="Helical" evidence="2">
    <location>
        <begin position="184"/>
        <end position="203"/>
    </location>
</feature>
<reference evidence="3 4" key="1">
    <citation type="submission" date="2020-08" db="EMBL/GenBank/DDBJ databases">
        <title>Whole genome shotgun sequence of Actinocatenispora thailandica NBRC 105041.</title>
        <authorList>
            <person name="Komaki H."/>
            <person name="Tamura T."/>
        </authorList>
    </citation>
    <scope>NUCLEOTIDE SEQUENCE [LARGE SCALE GENOMIC DNA]</scope>
    <source>
        <strain evidence="3 4">NBRC 105041</strain>
    </source>
</reference>
<keyword evidence="2" id="KW-1133">Transmembrane helix</keyword>
<gene>
    <name evidence="3" type="ORF">Athai_45600</name>
</gene>
<feature type="transmembrane region" description="Helical" evidence="2">
    <location>
        <begin position="215"/>
        <end position="233"/>
    </location>
</feature>
<dbReference type="EMBL" id="AP023355">
    <property type="protein sequence ID" value="BCJ37057.1"/>
    <property type="molecule type" value="Genomic_DNA"/>
</dbReference>
<evidence type="ECO:0000256" key="2">
    <source>
        <dbReference type="SAM" id="Phobius"/>
    </source>
</evidence>
<dbReference type="Proteomes" id="UP000611640">
    <property type="component" value="Chromosome"/>
</dbReference>
<dbReference type="KEGG" id="atl:Athai_45600"/>
<name>A0A7R7HY88_9ACTN</name>
<dbReference type="AlphaFoldDB" id="A0A7R7HY88"/>
<evidence type="ECO:0000313" key="3">
    <source>
        <dbReference type="EMBL" id="BCJ37057.1"/>
    </source>
</evidence>
<feature type="region of interest" description="Disordered" evidence="1">
    <location>
        <begin position="1"/>
        <end position="128"/>
    </location>
</feature>
<keyword evidence="2" id="KW-0472">Membrane</keyword>
<feature type="transmembrane region" description="Helical" evidence="2">
    <location>
        <begin position="160"/>
        <end position="178"/>
    </location>
</feature>
<feature type="transmembrane region" description="Helical" evidence="2">
    <location>
        <begin position="136"/>
        <end position="153"/>
    </location>
</feature>
<accession>A0A7R7HY88</accession>
<keyword evidence="2" id="KW-0812">Transmembrane</keyword>
<sequence>MQDGTPTEPSPWSRPAEPGGETPTADPPPSPGQPPAPGLPPTPELPPNPGLPATPEPSPSSGLPPGPELPPAAGLPPGPELPPGDAAGPPPSLGGLPPGVPGSAGATGGFGSPATPPGAPSWPAKPPAPPRYHDRLAAALGNASLLGVGYVLLHRRGLAVLADLITLVLLLLATSAFRTGWFEIVIGLWWLALIAHGWYLGGGTAPRTGVLRQRVTALCFVVPVLLGLAFLRFDAQTIDGALSAARRDGDCTAARAALARIGFGDALADAPLTVRADHTRVACDRVAAAGASLRSGLRSADTDSLAKGFDGLAGVLHDLPGHDRMVDRALTAFLAGLPTHDACHTAAITDWLRARTPDHTLLDRARKVVPRTAPAALLGCGDSLMSDGKWAPAKKRYRQLLTQYPDDPRDGRARTGVTRADKKIELDHIDSLLSGPMEGGWPQYCRAPEKYPDATHYRKGTNRAMFFGGDDYTGKLPSSWRTDDTTKAALIACVGDEKRGSATRTCPYQSNAHPGSPIDVTFYKIALPVQVYELRTGRKVADRTIQIGGSSCPQVLDYTTTEPYYNSDPSTKQSVDPSTGDIRAAFRSLVVH</sequence>
<evidence type="ECO:0000313" key="4">
    <source>
        <dbReference type="Proteomes" id="UP000611640"/>
    </source>
</evidence>
<keyword evidence="4" id="KW-1185">Reference proteome</keyword>